<dbReference type="Pfam" id="PF00578">
    <property type="entry name" value="AhpC-TSA"/>
    <property type="match status" value="1"/>
</dbReference>
<dbReference type="PANTHER" id="PTHR42852">
    <property type="entry name" value="THIOL:DISULFIDE INTERCHANGE PROTEIN DSBE"/>
    <property type="match status" value="1"/>
</dbReference>
<dbReference type="GO" id="GO:0016491">
    <property type="term" value="F:oxidoreductase activity"/>
    <property type="evidence" value="ECO:0007669"/>
    <property type="project" value="InterPro"/>
</dbReference>
<dbReference type="PANTHER" id="PTHR42852:SF13">
    <property type="entry name" value="PROTEIN DIPZ"/>
    <property type="match status" value="1"/>
</dbReference>
<dbReference type="AlphaFoldDB" id="A0A641AN88"/>
<dbReference type="EMBL" id="SDPP02000002">
    <property type="protein sequence ID" value="KAA1378191.1"/>
    <property type="molecule type" value="Genomic_DNA"/>
</dbReference>
<reference evidence="3" key="1">
    <citation type="submission" date="2019-09" db="EMBL/GenBank/DDBJ databases">
        <authorList>
            <person name="Li J."/>
        </authorList>
    </citation>
    <scope>NUCLEOTIDE SEQUENCE [LARGE SCALE GENOMIC DNA]</scope>
    <source>
        <strain evidence="3">NRBC 14897</strain>
    </source>
</reference>
<dbReference type="RefSeq" id="WP_129183156.1">
    <property type="nucleotide sequence ID" value="NZ_JAGIOG010000001.1"/>
</dbReference>
<dbReference type="PROSITE" id="PS51352">
    <property type="entry name" value="THIOREDOXIN_2"/>
    <property type="match status" value="1"/>
</dbReference>
<dbReference type="Pfam" id="PF17991">
    <property type="entry name" value="Thioredoxin_10"/>
    <property type="match status" value="1"/>
</dbReference>
<dbReference type="InterPro" id="IPR036249">
    <property type="entry name" value="Thioredoxin-like_sf"/>
</dbReference>
<dbReference type="InterPro" id="IPR050553">
    <property type="entry name" value="Thioredoxin_ResA/DsbE_sf"/>
</dbReference>
<dbReference type="InterPro" id="IPR013766">
    <property type="entry name" value="Thioredoxin_domain"/>
</dbReference>
<evidence type="ECO:0000259" key="2">
    <source>
        <dbReference type="PROSITE" id="PS51352"/>
    </source>
</evidence>
<feature type="domain" description="Thioredoxin" evidence="2">
    <location>
        <begin position="93"/>
        <end position="240"/>
    </location>
</feature>
<keyword evidence="4" id="KW-1185">Reference proteome</keyword>
<dbReference type="Gene3D" id="3.40.30.10">
    <property type="entry name" value="Glutaredoxin"/>
    <property type="match status" value="1"/>
</dbReference>
<dbReference type="Proteomes" id="UP001515100">
    <property type="component" value="Unassembled WGS sequence"/>
</dbReference>
<comment type="caution">
    <text evidence="3">The sequence shown here is derived from an EMBL/GenBank/DDBJ whole genome shotgun (WGS) entry which is preliminary data.</text>
</comment>
<feature type="region of interest" description="Disordered" evidence="1">
    <location>
        <begin position="249"/>
        <end position="289"/>
    </location>
</feature>
<proteinExistence type="predicted"/>
<evidence type="ECO:0000313" key="3">
    <source>
        <dbReference type="EMBL" id="KAA1378191.1"/>
    </source>
</evidence>
<feature type="compositionally biased region" description="Pro residues" evidence="1">
    <location>
        <begin position="46"/>
        <end position="56"/>
    </location>
</feature>
<accession>A0A641AN88</accession>
<organism evidence="3 4">
    <name type="scientific">Aeromicrobium fastidiosum</name>
    <dbReference type="NCBI Taxonomy" id="52699"/>
    <lineage>
        <taxon>Bacteria</taxon>
        <taxon>Bacillati</taxon>
        <taxon>Actinomycetota</taxon>
        <taxon>Actinomycetes</taxon>
        <taxon>Propionibacteriales</taxon>
        <taxon>Nocardioidaceae</taxon>
        <taxon>Aeromicrobium</taxon>
    </lineage>
</organism>
<dbReference type="InterPro" id="IPR041017">
    <property type="entry name" value="Thioredoxin_10"/>
</dbReference>
<protein>
    <submittedName>
        <fullName evidence="3">Redoxin domain-containing protein</fullName>
    </submittedName>
</protein>
<feature type="region of interest" description="Disordered" evidence="1">
    <location>
        <begin position="42"/>
        <end position="81"/>
    </location>
</feature>
<feature type="compositionally biased region" description="Polar residues" evidence="1">
    <location>
        <begin position="69"/>
        <end position="81"/>
    </location>
</feature>
<gene>
    <name evidence="3" type="ORF">ESP62_007360</name>
</gene>
<evidence type="ECO:0000256" key="1">
    <source>
        <dbReference type="SAM" id="MobiDB-lite"/>
    </source>
</evidence>
<sequence length="390" mass="41213">MSRLRQALRQVLGSRRALGISAALALLVVAALVDVPGRLAAVAPSDPAPSASPSPSPISTGTADRGRLSNLTNADNQQLDQCPPGSTTLARCGTAPPLGPGAWLNTPGGTPVSLDDLRGSVVLVDFFSSSCINCRRASRYLNEWQQTYGDAGLRIVGVHSAEFAFEKDDRQLARTLDQLAVTFPVLQDQSFATLTDYRAQVLPSTYLVDATGTVRAISIGEGGAVGTEELIRRLLVEGDPAVDLPDRVGGLDDGEDPGADTTPQINLGASDGRRVDGESDTVIGDDTRFRLPPSQPEGTFSFGGLWTVGSESSSPRNSAVARVSYRGRSAYQLVAGDGTLVVTTSDGLTRQIVVDGPPQLLQLHVSDLFARETLTVRYEGELQVYAFSFG</sequence>
<dbReference type="SUPFAM" id="SSF52833">
    <property type="entry name" value="Thioredoxin-like"/>
    <property type="match status" value="1"/>
</dbReference>
<evidence type="ECO:0000313" key="4">
    <source>
        <dbReference type="Proteomes" id="UP001515100"/>
    </source>
</evidence>
<name>A0A641AN88_9ACTN</name>
<dbReference type="OrthoDB" id="9811352at2"/>
<dbReference type="Gene3D" id="2.60.120.260">
    <property type="entry name" value="Galactose-binding domain-like"/>
    <property type="match status" value="1"/>
</dbReference>
<dbReference type="InterPro" id="IPR000866">
    <property type="entry name" value="AhpC/TSA"/>
</dbReference>
<dbReference type="GO" id="GO:0016209">
    <property type="term" value="F:antioxidant activity"/>
    <property type="evidence" value="ECO:0007669"/>
    <property type="project" value="InterPro"/>
</dbReference>